<accession>A0A382CC55</accession>
<name>A0A382CC55_9ZZZZ</name>
<gene>
    <name evidence="2" type="ORF">METZ01_LOCUS176464</name>
</gene>
<organism evidence="2">
    <name type="scientific">marine metagenome</name>
    <dbReference type="NCBI Taxonomy" id="408172"/>
    <lineage>
        <taxon>unclassified sequences</taxon>
        <taxon>metagenomes</taxon>
        <taxon>ecological metagenomes</taxon>
    </lineage>
</organism>
<reference evidence="2" key="1">
    <citation type="submission" date="2018-05" db="EMBL/GenBank/DDBJ databases">
        <authorList>
            <person name="Lanie J.A."/>
            <person name="Ng W.-L."/>
            <person name="Kazmierczak K.M."/>
            <person name="Andrzejewski T.M."/>
            <person name="Davidsen T.M."/>
            <person name="Wayne K.J."/>
            <person name="Tettelin H."/>
            <person name="Glass J.I."/>
            <person name="Rusch D."/>
            <person name="Podicherti R."/>
            <person name="Tsui H.-C.T."/>
            <person name="Winkler M.E."/>
        </authorList>
    </citation>
    <scope>NUCLEOTIDE SEQUENCE</scope>
</reference>
<proteinExistence type="predicted"/>
<dbReference type="AlphaFoldDB" id="A0A382CC55"/>
<feature type="region of interest" description="Disordered" evidence="1">
    <location>
        <begin position="40"/>
        <end position="60"/>
    </location>
</feature>
<protein>
    <submittedName>
        <fullName evidence="2">Uncharacterized protein</fullName>
    </submittedName>
</protein>
<evidence type="ECO:0000256" key="1">
    <source>
        <dbReference type="SAM" id="MobiDB-lite"/>
    </source>
</evidence>
<feature type="non-terminal residue" evidence="2">
    <location>
        <position position="1"/>
    </location>
</feature>
<evidence type="ECO:0000313" key="2">
    <source>
        <dbReference type="EMBL" id="SVB23610.1"/>
    </source>
</evidence>
<dbReference type="EMBL" id="UINC01033790">
    <property type="protein sequence ID" value="SVB23610.1"/>
    <property type="molecule type" value="Genomic_DNA"/>
</dbReference>
<feature type="non-terminal residue" evidence="2">
    <location>
        <position position="60"/>
    </location>
</feature>
<sequence length="60" mass="6315">VSRTNLSILLATGLLGVLLWMVDSIVAKYALMDDGRGMAPVKASPGTPQTKPDTKTLAVM</sequence>